<evidence type="ECO:0000256" key="14">
    <source>
        <dbReference type="SAM" id="Phobius"/>
    </source>
</evidence>
<evidence type="ECO:0000256" key="1">
    <source>
        <dbReference type="ARBA" id="ARBA00000085"/>
    </source>
</evidence>
<evidence type="ECO:0000256" key="5">
    <source>
        <dbReference type="ARBA" id="ARBA00022679"/>
    </source>
</evidence>
<evidence type="ECO:0000259" key="15">
    <source>
        <dbReference type="PROSITE" id="PS50109"/>
    </source>
</evidence>
<evidence type="ECO:0000313" key="16">
    <source>
        <dbReference type="EMBL" id="ROH84455.1"/>
    </source>
</evidence>
<dbReference type="EC" id="2.7.13.3" evidence="3"/>
<dbReference type="SMART" id="SM00388">
    <property type="entry name" value="HisKA"/>
    <property type="match status" value="1"/>
</dbReference>
<dbReference type="GO" id="GO:0005524">
    <property type="term" value="F:ATP binding"/>
    <property type="evidence" value="ECO:0007669"/>
    <property type="project" value="UniProtKB-KW"/>
</dbReference>
<dbReference type="PANTHER" id="PTHR45569">
    <property type="entry name" value="SENSOR PROTEIN KDPD"/>
    <property type="match status" value="1"/>
</dbReference>
<dbReference type="CDD" id="cd00082">
    <property type="entry name" value="HisKA"/>
    <property type="match status" value="1"/>
</dbReference>
<evidence type="ECO:0000256" key="10">
    <source>
        <dbReference type="ARBA" id="ARBA00022989"/>
    </source>
</evidence>
<evidence type="ECO:0000256" key="7">
    <source>
        <dbReference type="ARBA" id="ARBA00022741"/>
    </source>
</evidence>
<evidence type="ECO:0000313" key="17">
    <source>
        <dbReference type="Proteomes" id="UP000275137"/>
    </source>
</evidence>
<evidence type="ECO:0000256" key="6">
    <source>
        <dbReference type="ARBA" id="ARBA00022692"/>
    </source>
</evidence>
<dbReference type="InterPro" id="IPR003661">
    <property type="entry name" value="HisK_dim/P_dom"/>
</dbReference>
<evidence type="ECO:0000256" key="3">
    <source>
        <dbReference type="ARBA" id="ARBA00012438"/>
    </source>
</evidence>
<keyword evidence="8" id="KW-0418">Kinase</keyword>
<protein>
    <recommendedName>
        <fullName evidence="3">histidine kinase</fullName>
        <ecNumber evidence="3">2.7.13.3</ecNumber>
    </recommendedName>
</protein>
<keyword evidence="4" id="KW-0597">Phosphoprotein</keyword>
<comment type="catalytic activity">
    <reaction evidence="1">
        <text>ATP + protein L-histidine = ADP + protein N-phospho-L-histidine.</text>
        <dbReference type="EC" id="2.7.13.3"/>
    </reaction>
</comment>
<name>A0A3N0UVE7_9PROT</name>
<keyword evidence="10 14" id="KW-1133">Transmembrane helix</keyword>
<dbReference type="PROSITE" id="PS50109">
    <property type="entry name" value="HIS_KIN"/>
    <property type="match status" value="1"/>
</dbReference>
<dbReference type="CDD" id="cd00075">
    <property type="entry name" value="HATPase"/>
    <property type="match status" value="1"/>
</dbReference>
<dbReference type="Pfam" id="PF02518">
    <property type="entry name" value="HATPase_c"/>
    <property type="match status" value="1"/>
</dbReference>
<organism evidence="16 17">
    <name type="scientific">Pseudomethylobacillus aquaticus</name>
    <dbReference type="NCBI Taxonomy" id="2676064"/>
    <lineage>
        <taxon>Bacteria</taxon>
        <taxon>Pseudomonadati</taxon>
        <taxon>Pseudomonadota</taxon>
        <taxon>Betaproteobacteria</taxon>
        <taxon>Nitrosomonadales</taxon>
        <taxon>Methylophilaceae</taxon>
        <taxon>Pseudomethylobacillus</taxon>
    </lineage>
</organism>
<dbReference type="SUPFAM" id="SSF47384">
    <property type="entry name" value="Homodimeric domain of signal transducing histidine kinase"/>
    <property type="match status" value="1"/>
</dbReference>
<keyword evidence="13" id="KW-0175">Coiled coil</keyword>
<dbReference type="PANTHER" id="PTHR45569:SF1">
    <property type="entry name" value="SENSOR PROTEIN KDPD"/>
    <property type="match status" value="1"/>
</dbReference>
<keyword evidence="11" id="KW-0902">Two-component regulatory system</keyword>
<dbReference type="GO" id="GO:0000155">
    <property type="term" value="F:phosphorelay sensor kinase activity"/>
    <property type="evidence" value="ECO:0007669"/>
    <property type="project" value="InterPro"/>
</dbReference>
<feature type="domain" description="Histidine kinase" evidence="15">
    <location>
        <begin position="272"/>
        <end position="489"/>
    </location>
</feature>
<feature type="coiled-coil region" evidence="13">
    <location>
        <begin position="97"/>
        <end position="124"/>
    </location>
</feature>
<dbReference type="Pfam" id="PF00512">
    <property type="entry name" value="HisKA"/>
    <property type="match status" value="1"/>
</dbReference>
<dbReference type="InterPro" id="IPR036890">
    <property type="entry name" value="HATPase_C_sf"/>
</dbReference>
<keyword evidence="6 14" id="KW-0812">Transmembrane</keyword>
<keyword evidence="9" id="KW-0067">ATP-binding</keyword>
<comment type="caution">
    <text evidence="16">The sequence shown here is derived from an EMBL/GenBank/DDBJ whole genome shotgun (WGS) entry which is preliminary data.</text>
</comment>
<dbReference type="AlphaFoldDB" id="A0A3N0UVE7"/>
<feature type="transmembrane region" description="Helical" evidence="14">
    <location>
        <begin position="81"/>
        <end position="101"/>
    </location>
</feature>
<dbReference type="InterPro" id="IPR005467">
    <property type="entry name" value="His_kinase_dom"/>
</dbReference>
<feature type="transmembrane region" description="Helical" evidence="14">
    <location>
        <begin position="40"/>
        <end position="69"/>
    </location>
</feature>
<dbReference type="RefSeq" id="WP_123238047.1">
    <property type="nucleotide sequence ID" value="NZ_RJVP01000007.1"/>
</dbReference>
<dbReference type="GO" id="GO:0005886">
    <property type="term" value="C:plasma membrane"/>
    <property type="evidence" value="ECO:0007669"/>
    <property type="project" value="TreeGrafter"/>
</dbReference>
<dbReference type="Pfam" id="PF13493">
    <property type="entry name" value="DUF4118"/>
    <property type="match status" value="1"/>
</dbReference>
<keyword evidence="17" id="KW-1185">Reference proteome</keyword>
<reference evidence="16 17" key="1">
    <citation type="submission" date="2018-10" db="EMBL/GenBank/DDBJ databases">
        <authorList>
            <person name="Chen W.-M."/>
        </authorList>
    </citation>
    <scope>NUCLEOTIDE SEQUENCE [LARGE SCALE GENOMIC DNA]</scope>
    <source>
        <strain evidence="16 17">H-5</strain>
    </source>
</reference>
<dbReference type="InterPro" id="IPR004358">
    <property type="entry name" value="Sig_transdc_His_kin-like_C"/>
</dbReference>
<dbReference type="InterPro" id="IPR025201">
    <property type="entry name" value="KdpD_TM"/>
</dbReference>
<dbReference type="PRINTS" id="PR00344">
    <property type="entry name" value="BCTRLSENSOR"/>
</dbReference>
<comment type="subcellular location">
    <subcellularLocation>
        <location evidence="2">Membrane</location>
        <topology evidence="2">Multi-pass membrane protein</topology>
    </subcellularLocation>
</comment>
<evidence type="ECO:0000256" key="8">
    <source>
        <dbReference type="ARBA" id="ARBA00022777"/>
    </source>
</evidence>
<proteinExistence type="predicted"/>
<dbReference type="Gene3D" id="1.10.287.130">
    <property type="match status" value="1"/>
</dbReference>
<evidence type="ECO:0000256" key="11">
    <source>
        <dbReference type="ARBA" id="ARBA00023012"/>
    </source>
</evidence>
<dbReference type="InterPro" id="IPR052023">
    <property type="entry name" value="Histidine_kinase_KdpD"/>
</dbReference>
<dbReference type="InterPro" id="IPR038318">
    <property type="entry name" value="KdpD_sf"/>
</dbReference>
<dbReference type="SMART" id="SM00387">
    <property type="entry name" value="HATPase_c"/>
    <property type="match status" value="1"/>
</dbReference>
<gene>
    <name evidence="16" type="ORF">ED236_11030</name>
</gene>
<evidence type="ECO:0000256" key="4">
    <source>
        <dbReference type="ARBA" id="ARBA00022553"/>
    </source>
</evidence>
<dbReference type="Gene3D" id="1.20.120.620">
    <property type="entry name" value="Backbone structure of the membrane domain of e. Coli histidine kinase receptor kdpd"/>
    <property type="match status" value="1"/>
</dbReference>
<sequence length="492" mass="53119">MRAAWLDALFILVLLALVTWLAHAQFAVLGMATSLMLYLAVMLLAACRLPLWPALGMAVIASITINYFLIDPRYTFAVADLASWAALAGFLLLALVVTSLVRRLRQQTQQAEAARAQAELARQLADHLALCDDAQAMLRSSTALLRLHTGLPMQMLRLQLDGTLSSLEPTGEPITVNPAAVRWVMQNGKALGPGTANWPEAESSLLPLLQLPSEAPVLWLPPSTAASDWLPQLRSLLGQIGLAYQRLNTQAEARALERKAEREALHNTLLSSLSHDMRTPLTAILGASSTLLYQADALDAAAQQRLLQAIRSEALYLDDATDNILGLVRLGQADRSITLDWQSAEEIVADVLARYRQRVTTVELQAEVGSELLIRADARLLTQALANLIDNALVQHQGSAPLLIQAYRLDGRVRLAVADRGPGFPAGFSVNSIERFAQPLQPGRVRQGRGFGLGLAIVQAIAGLHQAELCITARDGGGSVVSLVFPPQTVPA</sequence>
<keyword evidence="5" id="KW-0808">Transferase</keyword>
<dbReference type="SUPFAM" id="SSF55874">
    <property type="entry name" value="ATPase domain of HSP90 chaperone/DNA topoisomerase II/histidine kinase"/>
    <property type="match status" value="1"/>
</dbReference>
<dbReference type="EMBL" id="RJVP01000007">
    <property type="protein sequence ID" value="ROH84455.1"/>
    <property type="molecule type" value="Genomic_DNA"/>
</dbReference>
<keyword evidence="12 14" id="KW-0472">Membrane</keyword>
<dbReference type="InterPro" id="IPR036097">
    <property type="entry name" value="HisK_dim/P_sf"/>
</dbReference>
<keyword evidence="7" id="KW-0547">Nucleotide-binding</keyword>
<evidence type="ECO:0000256" key="2">
    <source>
        <dbReference type="ARBA" id="ARBA00004141"/>
    </source>
</evidence>
<dbReference type="Gene3D" id="3.30.565.10">
    <property type="entry name" value="Histidine kinase-like ATPase, C-terminal domain"/>
    <property type="match status" value="1"/>
</dbReference>
<accession>A0A3N0UVE7</accession>
<dbReference type="Proteomes" id="UP000275137">
    <property type="component" value="Unassembled WGS sequence"/>
</dbReference>
<evidence type="ECO:0000256" key="13">
    <source>
        <dbReference type="SAM" id="Coils"/>
    </source>
</evidence>
<dbReference type="InterPro" id="IPR003594">
    <property type="entry name" value="HATPase_dom"/>
</dbReference>
<evidence type="ECO:0000256" key="9">
    <source>
        <dbReference type="ARBA" id="ARBA00022840"/>
    </source>
</evidence>
<evidence type="ECO:0000256" key="12">
    <source>
        <dbReference type="ARBA" id="ARBA00023136"/>
    </source>
</evidence>